<feature type="domain" description="Large ribosomal subunit protein bL12 C-terminal" evidence="1">
    <location>
        <begin position="30"/>
        <end position="75"/>
    </location>
</feature>
<comment type="caution">
    <text evidence="2">The sequence shown here is derived from an EMBL/GenBank/DDBJ whole genome shotgun (WGS) entry which is preliminary data.</text>
</comment>
<dbReference type="Proteomes" id="UP000247792">
    <property type="component" value="Unassembled WGS sequence"/>
</dbReference>
<dbReference type="InterPro" id="IPR014719">
    <property type="entry name" value="Ribosomal_bL12_C/ClpS-like"/>
</dbReference>
<accession>A0A318J7Q1</accession>
<gene>
    <name evidence="2" type="ORF">DFR42_102342</name>
</gene>
<dbReference type="Gene3D" id="3.60.160.10">
    <property type="entry name" value="Mitochondrial biogenesis AIM24"/>
    <property type="match status" value="1"/>
</dbReference>
<dbReference type="NCBIfam" id="TIGR00266">
    <property type="entry name" value="TIGR00266 family protein"/>
    <property type="match status" value="1"/>
</dbReference>
<dbReference type="InterPro" id="IPR013823">
    <property type="entry name" value="Ribosomal_bL12_C"/>
</dbReference>
<dbReference type="GO" id="GO:0006412">
    <property type="term" value="P:translation"/>
    <property type="evidence" value="ECO:0007669"/>
    <property type="project" value="InterPro"/>
</dbReference>
<dbReference type="OrthoDB" id="9779518at2"/>
<dbReference type="Pfam" id="PF00542">
    <property type="entry name" value="Ribosomal_L12"/>
    <property type="match status" value="1"/>
</dbReference>
<dbReference type="RefSeq" id="WP_110254594.1">
    <property type="nucleotide sequence ID" value="NZ_QJKB01000002.1"/>
</dbReference>
<name>A0A318J7Q1_9BURK</name>
<dbReference type="InterPro" id="IPR002838">
    <property type="entry name" value="AIM24"/>
</dbReference>
<dbReference type="PANTHER" id="PTHR43657:SF1">
    <property type="entry name" value="ALTERED INHERITANCE OF MITOCHONDRIA PROTEIN 24, MITOCHONDRIAL"/>
    <property type="match status" value="1"/>
</dbReference>
<dbReference type="Pfam" id="PF01987">
    <property type="entry name" value="AIM24"/>
    <property type="match status" value="1"/>
</dbReference>
<sequence>MNNTTIDIVLTGELAEGISFEQACGTIEKLFKLSTEQAKNLLETAPRVIKRGLDSETAEKYRQTIEKNGLKVVLKSDSDAAISKPVAAPEAALPAATVVVAPVAEAAPPASFKQELPASTSIAPALPVAATDFAGLKFRIDGSPDFGFVTVDLPRGQMLKVEASAMATMDTNLVMKTKMKGGISRMLSGENLFINEFTAENGPGEIGIAPATPGDLIHRYMRGETLYLQSGAFVASTPGINIETKWQGFTKGFFSGESLFLIRASGEGDLWLNSYGAIIEIDVKDGYVVDTGNIVAFTEGLEYSISKVGGYKSLFFSGEGFVCRFKGEGKLWIQTRSVGAFASWAKQYRPAKE</sequence>
<evidence type="ECO:0000313" key="3">
    <source>
        <dbReference type="Proteomes" id="UP000247792"/>
    </source>
</evidence>
<dbReference type="SUPFAM" id="SSF54736">
    <property type="entry name" value="ClpS-like"/>
    <property type="match status" value="1"/>
</dbReference>
<evidence type="ECO:0000259" key="1">
    <source>
        <dbReference type="Pfam" id="PF00542"/>
    </source>
</evidence>
<keyword evidence="3" id="KW-1185">Reference proteome</keyword>
<dbReference type="SUPFAM" id="SSF51219">
    <property type="entry name" value="TRAP-like"/>
    <property type="match status" value="1"/>
</dbReference>
<dbReference type="InterPro" id="IPR016031">
    <property type="entry name" value="Trp_RNA-bd_attenuator-like_dom"/>
</dbReference>
<dbReference type="EMBL" id="QJKB01000002">
    <property type="protein sequence ID" value="PXX45129.1"/>
    <property type="molecule type" value="Genomic_DNA"/>
</dbReference>
<evidence type="ECO:0000313" key="2">
    <source>
        <dbReference type="EMBL" id="PXX45129.1"/>
    </source>
</evidence>
<reference evidence="2 3" key="1">
    <citation type="submission" date="2018-05" db="EMBL/GenBank/DDBJ databases">
        <title>Genomic Encyclopedia of Type Strains, Phase IV (KMG-IV): sequencing the most valuable type-strain genomes for metagenomic binning, comparative biology and taxonomic classification.</title>
        <authorList>
            <person name="Goeker M."/>
        </authorList>
    </citation>
    <scope>NUCLEOTIDE SEQUENCE [LARGE SCALE GENOMIC DNA]</scope>
    <source>
        <strain evidence="2 3">DSM 19792</strain>
    </source>
</reference>
<protein>
    <submittedName>
        <fullName evidence="2">Uncharacterized protein (TIGR00266 family)</fullName>
    </submittedName>
</protein>
<proteinExistence type="predicted"/>
<dbReference type="GO" id="GO:0003735">
    <property type="term" value="F:structural constituent of ribosome"/>
    <property type="evidence" value="ECO:0007669"/>
    <property type="project" value="InterPro"/>
</dbReference>
<dbReference type="PANTHER" id="PTHR43657">
    <property type="entry name" value="TRYPTOPHAN RNA-BINDING ATTENUATOR PROTEIN-LIKE PROTEIN"/>
    <property type="match status" value="1"/>
</dbReference>
<dbReference type="AlphaFoldDB" id="A0A318J7Q1"/>
<dbReference type="InterPro" id="IPR036983">
    <property type="entry name" value="AIM24_sf"/>
</dbReference>
<dbReference type="Gene3D" id="3.30.1390.10">
    <property type="match status" value="1"/>
</dbReference>
<organism evidence="2 3">
    <name type="scientific">Undibacterium pigrum</name>
    <dbReference type="NCBI Taxonomy" id="401470"/>
    <lineage>
        <taxon>Bacteria</taxon>
        <taxon>Pseudomonadati</taxon>
        <taxon>Pseudomonadota</taxon>
        <taxon>Betaproteobacteria</taxon>
        <taxon>Burkholderiales</taxon>
        <taxon>Oxalobacteraceae</taxon>
        <taxon>Undibacterium</taxon>
    </lineage>
</organism>